<accession>A0A0K1P9F9</accession>
<feature type="domain" description="Aconitase A/isopropylmalate dehydratase small subunit swivel" evidence="1">
    <location>
        <begin position="76"/>
        <end position="140"/>
    </location>
</feature>
<dbReference type="KEGG" id="vin:AKJ08_0448"/>
<dbReference type="PANTHER" id="PTHR43160:SF4">
    <property type="entry name" value="ACONITATE HYDRATASE B"/>
    <property type="match status" value="1"/>
</dbReference>
<dbReference type="SUPFAM" id="SSF52016">
    <property type="entry name" value="LeuD/IlvD-like"/>
    <property type="match status" value="1"/>
</dbReference>
<dbReference type="Proteomes" id="UP000055590">
    <property type="component" value="Chromosome"/>
</dbReference>
<dbReference type="GO" id="GO:0003994">
    <property type="term" value="F:aconitate hydratase activity"/>
    <property type="evidence" value="ECO:0007669"/>
    <property type="project" value="TreeGrafter"/>
</dbReference>
<protein>
    <submittedName>
        <fullName evidence="2">Aconitate hydratase</fullName>
    </submittedName>
</protein>
<organism evidence="2 3">
    <name type="scientific">Vulgatibacter incomptus</name>
    <dbReference type="NCBI Taxonomy" id="1391653"/>
    <lineage>
        <taxon>Bacteria</taxon>
        <taxon>Pseudomonadati</taxon>
        <taxon>Myxococcota</taxon>
        <taxon>Myxococcia</taxon>
        <taxon>Myxococcales</taxon>
        <taxon>Cystobacterineae</taxon>
        <taxon>Vulgatibacteraceae</taxon>
        <taxon>Vulgatibacter</taxon>
    </lineage>
</organism>
<dbReference type="PATRIC" id="fig|1391653.3.peg.463"/>
<dbReference type="Gene3D" id="3.20.19.10">
    <property type="entry name" value="Aconitase, domain 4"/>
    <property type="match status" value="1"/>
</dbReference>
<dbReference type="GO" id="GO:0051539">
    <property type="term" value="F:4 iron, 4 sulfur cluster binding"/>
    <property type="evidence" value="ECO:0007669"/>
    <property type="project" value="TreeGrafter"/>
</dbReference>
<name>A0A0K1P9F9_9BACT</name>
<gene>
    <name evidence="2" type="ORF">AKJ08_0448</name>
</gene>
<reference evidence="2 3" key="1">
    <citation type="submission" date="2015-08" db="EMBL/GenBank/DDBJ databases">
        <authorList>
            <person name="Babu N.S."/>
            <person name="Beckwith C.J."/>
            <person name="Beseler K.G."/>
            <person name="Brison A."/>
            <person name="Carone J.V."/>
            <person name="Caskin T.P."/>
            <person name="Diamond M."/>
            <person name="Durham M.E."/>
            <person name="Foxe J.M."/>
            <person name="Go M."/>
            <person name="Henderson B.A."/>
            <person name="Jones I.B."/>
            <person name="McGettigan J.A."/>
            <person name="Micheletti S.J."/>
            <person name="Nasrallah M.E."/>
            <person name="Ortiz D."/>
            <person name="Piller C.R."/>
            <person name="Privatt S.R."/>
            <person name="Schneider S.L."/>
            <person name="Sharp S."/>
            <person name="Smith T.C."/>
            <person name="Stanton J.D."/>
            <person name="Ullery H.E."/>
            <person name="Wilson R.J."/>
            <person name="Serrano M.G."/>
            <person name="Buck G."/>
            <person name="Lee V."/>
            <person name="Wang Y."/>
            <person name="Carvalho R."/>
            <person name="Voegtly L."/>
            <person name="Shi R."/>
            <person name="Duckworth R."/>
            <person name="Johnson A."/>
            <person name="Loviza R."/>
            <person name="Walstead R."/>
            <person name="Shah Z."/>
            <person name="Kiflezghi M."/>
            <person name="Wade K."/>
            <person name="Ball S.L."/>
            <person name="Bradley K.W."/>
            <person name="Asai D.J."/>
            <person name="Bowman C.A."/>
            <person name="Russell D.A."/>
            <person name="Pope W.H."/>
            <person name="Jacobs-Sera D."/>
            <person name="Hendrix R.W."/>
            <person name="Hatfull G.F."/>
        </authorList>
    </citation>
    <scope>NUCLEOTIDE SEQUENCE [LARGE SCALE GENOMIC DNA]</scope>
    <source>
        <strain evidence="2 3">DSM 27710</strain>
    </source>
</reference>
<dbReference type="PANTHER" id="PTHR43160">
    <property type="entry name" value="ACONITATE HYDRATASE B"/>
    <property type="match status" value="1"/>
</dbReference>
<evidence type="ECO:0000313" key="2">
    <source>
        <dbReference type="EMBL" id="AKU90061.1"/>
    </source>
</evidence>
<dbReference type="Pfam" id="PF00694">
    <property type="entry name" value="Aconitase_C"/>
    <property type="match status" value="1"/>
</dbReference>
<dbReference type="GO" id="GO:0006099">
    <property type="term" value="P:tricarboxylic acid cycle"/>
    <property type="evidence" value="ECO:0007669"/>
    <property type="project" value="TreeGrafter"/>
</dbReference>
<dbReference type="AlphaFoldDB" id="A0A0K1P9F9"/>
<keyword evidence="3" id="KW-1185">Reference proteome</keyword>
<evidence type="ECO:0000313" key="3">
    <source>
        <dbReference type="Proteomes" id="UP000055590"/>
    </source>
</evidence>
<evidence type="ECO:0000259" key="1">
    <source>
        <dbReference type="Pfam" id="PF00694"/>
    </source>
</evidence>
<dbReference type="InterPro" id="IPR000573">
    <property type="entry name" value="AconitaseA/IPMdHydase_ssu_swvl"/>
</dbReference>
<dbReference type="STRING" id="1391653.AKJ08_0448"/>
<proteinExistence type="predicted"/>
<dbReference type="InterPro" id="IPR050926">
    <property type="entry name" value="Aconitase/IPM_isomerase"/>
</dbReference>
<dbReference type="InterPro" id="IPR015928">
    <property type="entry name" value="Aconitase/3IPM_dehydase_swvl"/>
</dbReference>
<sequence length="213" mass="22885">MVPVSEVAGRPIYQAYIGSSANPGCRDLSVPVLLKVGDDLTTDEILPAGTPVLPYRSNIPKISEFAFDQVDPTYAARAMKVRDDGGHVVIGGSNYGQGSSREHAALAPRYLGLRAVIAKSFARIHSQNLVNFGIAPLTFVDPGDYEAVSKGDTLSIDLDGLESGKHLQARADGRSFFVTHSLSPRQVDILRNGGLINWMKERLGPGAGQKVER</sequence>
<dbReference type="EMBL" id="CP012332">
    <property type="protein sequence ID" value="AKU90061.1"/>
    <property type="molecule type" value="Genomic_DNA"/>
</dbReference>